<evidence type="ECO:0000313" key="4">
    <source>
        <dbReference type="EMBL" id="KPI43589.1"/>
    </source>
</evidence>
<dbReference type="Gene3D" id="2.60.120.620">
    <property type="entry name" value="q2cbj1_9rhob like domain"/>
    <property type="match status" value="1"/>
</dbReference>
<dbReference type="Proteomes" id="UP000038010">
    <property type="component" value="Unassembled WGS sequence"/>
</dbReference>
<dbReference type="AlphaFoldDB" id="A0A0N0NQD9"/>
<comment type="cofactor">
    <cofactor evidence="1">
        <name>Fe cation</name>
        <dbReference type="ChEBI" id="CHEBI:24875"/>
    </cofactor>
</comment>
<comment type="caution">
    <text evidence="4">The sequence shown here is derived from an EMBL/GenBank/DDBJ whole genome shotgun (WGS) entry which is preliminary data.</text>
</comment>
<evidence type="ECO:0008006" key="6">
    <source>
        <dbReference type="Google" id="ProtNLM"/>
    </source>
</evidence>
<dbReference type="VEuPathDB" id="FungiDB:AB675_6879"/>
<reference evidence="4 5" key="1">
    <citation type="submission" date="2015-06" db="EMBL/GenBank/DDBJ databases">
        <title>Draft genome of the ant-associated black yeast Phialophora attae CBS 131958.</title>
        <authorList>
            <person name="Moreno L.F."/>
            <person name="Stielow B.J."/>
            <person name="de Hoog S."/>
            <person name="Vicente V.A."/>
            <person name="Weiss V.A."/>
            <person name="de Vries M."/>
            <person name="Cruz L.M."/>
            <person name="Souza E.M."/>
        </authorList>
    </citation>
    <scope>NUCLEOTIDE SEQUENCE [LARGE SCALE GENOMIC DNA]</scope>
    <source>
        <strain evidence="4 5">CBS 131958</strain>
    </source>
</reference>
<keyword evidence="3" id="KW-0408">Iron</keyword>
<gene>
    <name evidence="4" type="ORF">AB675_6879</name>
</gene>
<dbReference type="GeneID" id="28739081"/>
<organism evidence="4 5">
    <name type="scientific">Cyphellophora attinorum</name>
    <dbReference type="NCBI Taxonomy" id="1664694"/>
    <lineage>
        <taxon>Eukaryota</taxon>
        <taxon>Fungi</taxon>
        <taxon>Dikarya</taxon>
        <taxon>Ascomycota</taxon>
        <taxon>Pezizomycotina</taxon>
        <taxon>Eurotiomycetes</taxon>
        <taxon>Chaetothyriomycetidae</taxon>
        <taxon>Chaetothyriales</taxon>
        <taxon>Cyphellophoraceae</taxon>
        <taxon>Cyphellophora</taxon>
    </lineage>
</organism>
<dbReference type="STRING" id="1664694.A0A0N0NQD9"/>
<dbReference type="SUPFAM" id="SSF51197">
    <property type="entry name" value="Clavaminate synthase-like"/>
    <property type="match status" value="1"/>
</dbReference>
<protein>
    <recommendedName>
        <fullName evidence="6">PhyH-domain-containing protein</fullName>
    </recommendedName>
</protein>
<evidence type="ECO:0000313" key="5">
    <source>
        <dbReference type="Proteomes" id="UP000038010"/>
    </source>
</evidence>
<name>A0A0N0NQD9_9EURO</name>
<evidence type="ECO:0000256" key="2">
    <source>
        <dbReference type="ARBA" id="ARBA00005830"/>
    </source>
</evidence>
<dbReference type="InterPro" id="IPR008775">
    <property type="entry name" value="Phytyl_CoA_dOase-like"/>
</dbReference>
<sequence>MPYTLSAEEIAQYHEEGYLILRATQHGLVSPSALQEWSAEVKSWPKEKGKWMHYEEINSQGQRQLLRTENFVDYHPQLVAFLCGDDLTNLLAQLSGDDMLLFKDKINYKSPKGNGFGAHLDAPAYDHIGKIDHVTANLAVDDATLENGCLEVVPGSHKQHVPFITGGHITREWEESHTWLPVPLAPGDMLIFGSHLAHRSGPNNSTRERAMIYATYSAKRDGTDLRQRYYADRRENFPPEHERVEGKDYSKGWERYAFAAPFSMQGIKDQETPAPAAVAVGKVH</sequence>
<dbReference type="GO" id="GO:0046872">
    <property type="term" value="F:metal ion binding"/>
    <property type="evidence" value="ECO:0007669"/>
    <property type="project" value="UniProtKB-ARBA"/>
</dbReference>
<comment type="similarity">
    <text evidence="2">Belongs to the PhyH family.</text>
</comment>
<dbReference type="Pfam" id="PF05721">
    <property type="entry name" value="PhyH"/>
    <property type="match status" value="1"/>
</dbReference>
<dbReference type="PANTHER" id="PTHR20883">
    <property type="entry name" value="PHYTANOYL-COA DIOXYGENASE DOMAIN CONTAINING 1"/>
    <property type="match status" value="1"/>
</dbReference>
<dbReference type="OrthoDB" id="445007at2759"/>
<dbReference type="RefSeq" id="XP_018003552.1">
    <property type="nucleotide sequence ID" value="XM_018147202.1"/>
</dbReference>
<evidence type="ECO:0000256" key="1">
    <source>
        <dbReference type="ARBA" id="ARBA00001962"/>
    </source>
</evidence>
<dbReference type="EMBL" id="LFJN01000005">
    <property type="protein sequence ID" value="KPI43589.1"/>
    <property type="molecule type" value="Genomic_DNA"/>
</dbReference>
<dbReference type="GO" id="GO:0016491">
    <property type="term" value="F:oxidoreductase activity"/>
    <property type="evidence" value="ECO:0007669"/>
    <property type="project" value="UniProtKB-ARBA"/>
</dbReference>
<dbReference type="PANTHER" id="PTHR20883:SF48">
    <property type="entry name" value="ECTOINE DIOXYGENASE"/>
    <property type="match status" value="1"/>
</dbReference>
<proteinExistence type="inferred from homology"/>
<keyword evidence="5" id="KW-1185">Reference proteome</keyword>
<evidence type="ECO:0000256" key="3">
    <source>
        <dbReference type="ARBA" id="ARBA00023004"/>
    </source>
</evidence>
<accession>A0A0N0NQD9</accession>